<evidence type="ECO:0000256" key="1">
    <source>
        <dbReference type="SAM" id="MobiDB-lite"/>
    </source>
</evidence>
<evidence type="ECO:0000313" key="3">
    <source>
        <dbReference type="Proteomes" id="UP000018958"/>
    </source>
</evidence>
<feature type="compositionally biased region" description="Basic residues" evidence="1">
    <location>
        <begin position="1"/>
        <end position="13"/>
    </location>
</feature>
<dbReference type="AlphaFoldDB" id="W2WVF4"/>
<feature type="compositionally biased region" description="Polar residues" evidence="1">
    <location>
        <begin position="26"/>
        <end position="36"/>
    </location>
</feature>
<gene>
    <name evidence="2" type="ORF">F441_10759</name>
</gene>
<feature type="region of interest" description="Disordered" evidence="1">
    <location>
        <begin position="1"/>
        <end position="36"/>
    </location>
</feature>
<evidence type="ECO:0000313" key="2">
    <source>
        <dbReference type="EMBL" id="ETP14292.1"/>
    </source>
</evidence>
<proteinExistence type="predicted"/>
<organism evidence="2 3">
    <name type="scientific">Phytophthora nicotianae CJ01A1</name>
    <dbReference type="NCBI Taxonomy" id="1317063"/>
    <lineage>
        <taxon>Eukaryota</taxon>
        <taxon>Sar</taxon>
        <taxon>Stramenopiles</taxon>
        <taxon>Oomycota</taxon>
        <taxon>Peronosporomycetes</taxon>
        <taxon>Peronosporales</taxon>
        <taxon>Peronosporaceae</taxon>
        <taxon>Phytophthora</taxon>
    </lineage>
</organism>
<dbReference type="Proteomes" id="UP000018958">
    <property type="component" value="Unassembled WGS sequence"/>
</dbReference>
<accession>W2WVF4</accession>
<sequence length="36" mass="4164">MTKSRAKNRRRRTREPLNLPVPVELQGSTDAETLEL</sequence>
<dbReference type="EMBL" id="ANIX01002140">
    <property type="protein sequence ID" value="ETP14292.1"/>
    <property type="molecule type" value="Genomic_DNA"/>
</dbReference>
<protein>
    <submittedName>
        <fullName evidence="2">Uncharacterized protein</fullName>
    </submittedName>
</protein>
<name>W2WVF4_PHYNI</name>
<comment type="caution">
    <text evidence="2">The sequence shown here is derived from an EMBL/GenBank/DDBJ whole genome shotgun (WGS) entry which is preliminary data.</text>
</comment>
<reference evidence="2 3" key="1">
    <citation type="submission" date="2013-11" db="EMBL/GenBank/DDBJ databases">
        <title>The Genome Sequence of Phytophthora parasitica CJ01A1.</title>
        <authorList>
            <consortium name="The Broad Institute Genomics Platform"/>
            <person name="Russ C."/>
            <person name="Tyler B."/>
            <person name="Panabieres F."/>
            <person name="Shan W."/>
            <person name="Tripathy S."/>
            <person name="Grunwald N."/>
            <person name="Machado M."/>
            <person name="Johnson C.S."/>
            <person name="Walker B."/>
            <person name="Young S.K."/>
            <person name="Zeng Q."/>
            <person name="Gargeya S."/>
            <person name="Fitzgerald M."/>
            <person name="Haas B."/>
            <person name="Abouelleil A."/>
            <person name="Allen A.W."/>
            <person name="Alvarado L."/>
            <person name="Arachchi H.M."/>
            <person name="Berlin A.M."/>
            <person name="Chapman S.B."/>
            <person name="Gainer-Dewar J."/>
            <person name="Goldberg J."/>
            <person name="Griggs A."/>
            <person name="Gujja S."/>
            <person name="Hansen M."/>
            <person name="Howarth C."/>
            <person name="Imamovic A."/>
            <person name="Ireland A."/>
            <person name="Larimer J."/>
            <person name="McCowan C."/>
            <person name="Murphy C."/>
            <person name="Pearson M."/>
            <person name="Poon T.W."/>
            <person name="Priest M."/>
            <person name="Roberts A."/>
            <person name="Saif S."/>
            <person name="Shea T."/>
            <person name="Sisk P."/>
            <person name="Sykes S."/>
            <person name="Wortman J."/>
            <person name="Nusbaum C."/>
            <person name="Birren B."/>
        </authorList>
    </citation>
    <scope>NUCLEOTIDE SEQUENCE [LARGE SCALE GENOMIC DNA]</scope>
    <source>
        <strain evidence="2 3">CJ01A1</strain>
    </source>
</reference>